<evidence type="ECO:0000256" key="16">
    <source>
        <dbReference type="ARBA" id="ARBA00022990"/>
    </source>
</evidence>
<keyword evidence="10" id="KW-0595">Phospholipid degradation</keyword>
<dbReference type="GO" id="GO:0031901">
    <property type="term" value="C:early endosome membrane"/>
    <property type="evidence" value="ECO:0007669"/>
    <property type="project" value="UniProtKB-SubCell"/>
</dbReference>
<dbReference type="GO" id="GO:0050729">
    <property type="term" value="P:positive regulation of inflammatory response"/>
    <property type="evidence" value="ECO:0007669"/>
    <property type="project" value="Ensembl"/>
</dbReference>
<evidence type="ECO:0000256" key="32">
    <source>
        <dbReference type="ARBA" id="ARBA00048371"/>
    </source>
</evidence>
<keyword evidence="11" id="KW-0479">Metal-binding</keyword>
<dbReference type="GeneTree" id="ENSGT00390000017990"/>
<accession>A0A8I5NND6</accession>
<dbReference type="Ensembl" id="ENSPANT00000065205.1">
    <property type="protein sequence ID" value="ENSPANP00000051853.1"/>
    <property type="gene ID" value="ENSPANG00000006176.3"/>
</dbReference>
<dbReference type="GO" id="GO:0032052">
    <property type="term" value="F:bile acid binding"/>
    <property type="evidence" value="ECO:0007669"/>
    <property type="project" value="Ensembl"/>
</dbReference>
<keyword evidence="18" id="KW-0443">Lipid metabolism</keyword>
<evidence type="ECO:0000256" key="28">
    <source>
        <dbReference type="ARBA" id="ARBA00047759"/>
    </source>
</evidence>
<proteinExistence type="inferred from homology"/>
<evidence type="ECO:0000256" key="4">
    <source>
        <dbReference type="ARBA" id="ARBA00004395"/>
    </source>
</evidence>
<evidence type="ECO:0000256" key="18">
    <source>
        <dbReference type="ARBA" id="ARBA00023098"/>
    </source>
</evidence>
<dbReference type="GO" id="GO:0009395">
    <property type="term" value="P:phospholipid catabolic process"/>
    <property type="evidence" value="ECO:0007669"/>
    <property type="project" value="UniProtKB-KW"/>
</dbReference>
<evidence type="ECO:0000256" key="23">
    <source>
        <dbReference type="ARBA" id="ARBA00047392"/>
    </source>
</evidence>
<evidence type="ECO:0000313" key="41">
    <source>
        <dbReference type="Ensembl" id="ENSPANP00000051853.1"/>
    </source>
</evidence>
<evidence type="ECO:0000313" key="42">
    <source>
        <dbReference type="Proteomes" id="UP000028761"/>
    </source>
</evidence>
<reference evidence="41" key="2">
    <citation type="submission" date="2025-08" db="UniProtKB">
        <authorList>
            <consortium name="Ensembl"/>
        </authorList>
    </citation>
    <scope>IDENTIFICATION</scope>
</reference>
<evidence type="ECO:0000256" key="8">
    <source>
        <dbReference type="ARBA" id="ARBA00012279"/>
    </source>
</evidence>
<dbReference type="FunFam" id="3.60.15.10:FF:000016">
    <property type="entry name" value="N-acyl-phosphatidylethanolamine-hydrolyzing phospholipase D, putative"/>
    <property type="match status" value="1"/>
</dbReference>
<comment type="catalytic activity">
    <reaction evidence="27">
        <text>N,1-diacyl-sn-glycero-3-phosphoethanolamine + H2O = an N-acylethanolamine + a 1-acyl-sn-glycero-3-phosphate + H(+)</text>
        <dbReference type="Rhea" id="RHEA:53164"/>
        <dbReference type="ChEBI" id="CHEBI:15377"/>
        <dbReference type="ChEBI" id="CHEBI:15378"/>
        <dbReference type="ChEBI" id="CHEBI:52640"/>
        <dbReference type="ChEBI" id="CHEBI:57970"/>
        <dbReference type="ChEBI" id="CHEBI:85216"/>
    </reaction>
    <physiologicalReaction direction="left-to-right" evidence="27">
        <dbReference type="Rhea" id="RHEA:53165"/>
    </physiologicalReaction>
</comment>
<evidence type="ECO:0000256" key="6">
    <source>
        <dbReference type="ARBA" id="ARBA00010127"/>
    </source>
</evidence>
<evidence type="ECO:0000256" key="29">
    <source>
        <dbReference type="ARBA" id="ARBA00047926"/>
    </source>
</evidence>
<protein>
    <recommendedName>
        <fullName evidence="9">N-acyl-phosphatidylethanolamine-hydrolyzing phospholipase D</fullName>
        <ecNumber evidence="8">3.1.4.54</ecNumber>
    </recommendedName>
</protein>
<evidence type="ECO:0000256" key="38">
    <source>
        <dbReference type="ARBA" id="ARBA00049463"/>
    </source>
</evidence>
<feature type="compositionally biased region" description="Low complexity" evidence="39">
    <location>
        <begin position="89"/>
        <end position="98"/>
    </location>
</feature>
<keyword evidence="14" id="KW-0862">Zinc</keyword>
<keyword evidence="13" id="KW-0378">Hydrolase</keyword>
<evidence type="ECO:0000256" key="20">
    <source>
        <dbReference type="ARBA" id="ARBA00023242"/>
    </source>
</evidence>
<dbReference type="GO" id="GO:0005635">
    <property type="term" value="C:nuclear envelope"/>
    <property type="evidence" value="ECO:0007669"/>
    <property type="project" value="UniProtKB-SubCell"/>
</dbReference>
<evidence type="ECO:0000256" key="35">
    <source>
        <dbReference type="ARBA" id="ARBA00048796"/>
    </source>
</evidence>
<dbReference type="PANTHER" id="PTHR15032:SF4">
    <property type="entry name" value="N-ACYL-PHOSPHATIDYLETHANOLAMINE-HYDROLYZING PHOSPHOLIPASE D"/>
    <property type="match status" value="1"/>
</dbReference>
<dbReference type="Pfam" id="PF12706">
    <property type="entry name" value="Lactamase_B_2"/>
    <property type="match status" value="1"/>
</dbReference>
<evidence type="ECO:0000256" key="39">
    <source>
        <dbReference type="SAM" id="MobiDB-lite"/>
    </source>
</evidence>
<evidence type="ECO:0000256" key="17">
    <source>
        <dbReference type="ARBA" id="ARBA00023034"/>
    </source>
</evidence>
<dbReference type="Proteomes" id="UP000028761">
    <property type="component" value="Chromosome 4"/>
</dbReference>
<dbReference type="GO" id="GO:0000139">
    <property type="term" value="C:Golgi membrane"/>
    <property type="evidence" value="ECO:0007669"/>
    <property type="project" value="UniProtKB-SubCell"/>
</dbReference>
<evidence type="ECO:0000256" key="24">
    <source>
        <dbReference type="ARBA" id="ARBA00047399"/>
    </source>
</evidence>
<comment type="catalytic activity">
    <reaction evidence="23">
        <text>N-(5Z,8Z,11Z,14Z-eicosatetraenoyl)-1-(9Z-octadecenoyl)-sn-glycero-3-phosphoethanolamine + H2O = N-(5Z,8Z,11Z,14Z-eicosatetraenoyl)-ethanolamine + 1-(9Z-octadecenoyl)-sn-glycero-3-phosphate + H(+)</text>
        <dbReference type="Rhea" id="RHEA:45544"/>
        <dbReference type="ChEBI" id="CHEBI:2700"/>
        <dbReference type="ChEBI" id="CHEBI:15377"/>
        <dbReference type="ChEBI" id="CHEBI:15378"/>
        <dbReference type="ChEBI" id="CHEBI:74544"/>
        <dbReference type="ChEBI" id="CHEBI:85223"/>
    </reaction>
    <physiologicalReaction direction="left-to-right" evidence="23">
        <dbReference type="Rhea" id="RHEA:45545"/>
    </physiologicalReaction>
</comment>
<keyword evidence="19" id="KW-0472">Membrane</keyword>
<feature type="region of interest" description="Disordered" evidence="39">
    <location>
        <begin position="45"/>
        <end position="138"/>
    </location>
</feature>
<dbReference type="GO" id="GO:0048874">
    <property type="term" value="P:host-mediated modulation of intestinal microbiota composition"/>
    <property type="evidence" value="ECO:0007669"/>
    <property type="project" value="Ensembl"/>
</dbReference>
<keyword evidence="17" id="KW-0333">Golgi apparatus</keyword>
<keyword evidence="15" id="KW-0442">Lipid degradation</keyword>
<comment type="cofactor">
    <cofactor evidence="1">
        <name>Zn(2+)</name>
        <dbReference type="ChEBI" id="CHEBI:29105"/>
    </cofactor>
</comment>
<evidence type="ECO:0000256" key="7">
    <source>
        <dbReference type="ARBA" id="ARBA00011543"/>
    </source>
</evidence>
<comment type="catalytic activity">
    <reaction evidence="25">
        <text>N,1-dihexadecanoyl-sn-glycero-3-phosphoethanolamine + H2O = N-hexadecanoylethanolamine + 1-hexadecanoyl-sn-glycero-3-phosphate + H(+)</text>
        <dbReference type="Rhea" id="RHEA:45592"/>
        <dbReference type="ChEBI" id="CHEBI:15377"/>
        <dbReference type="ChEBI" id="CHEBI:15378"/>
        <dbReference type="ChEBI" id="CHEBI:57518"/>
        <dbReference type="ChEBI" id="CHEBI:71464"/>
        <dbReference type="ChEBI" id="CHEBI:85335"/>
    </reaction>
    <physiologicalReaction direction="left-to-right" evidence="25">
        <dbReference type="Rhea" id="RHEA:45593"/>
    </physiologicalReaction>
</comment>
<comment type="catalytic activity">
    <reaction evidence="33">
        <text>N-hexanoyl-1-hexadecanoyl-2-(9Z,12Z-octadecadienoyl)-sn-glycero-3-phosphoethanolamine + H2O = N-hexanoyl ethanolamine + 1-hexadecanoyl-2-(9Z,12Z-octadecadienoyl)-sn-glycero-3-phosphate + H(+)</text>
        <dbReference type="Rhea" id="RHEA:45616"/>
        <dbReference type="ChEBI" id="CHEBI:15377"/>
        <dbReference type="ChEBI" id="CHEBI:15378"/>
        <dbReference type="ChEBI" id="CHEBI:72860"/>
        <dbReference type="ChEBI" id="CHEBI:85297"/>
        <dbReference type="ChEBI" id="CHEBI:85303"/>
    </reaction>
    <physiologicalReaction direction="left-to-right" evidence="33">
        <dbReference type="Rhea" id="RHEA:45617"/>
    </physiologicalReaction>
</comment>
<evidence type="ECO:0000256" key="22">
    <source>
        <dbReference type="ARBA" id="ARBA00045525"/>
    </source>
</evidence>
<dbReference type="GO" id="GO:0042802">
    <property type="term" value="F:identical protein binding"/>
    <property type="evidence" value="ECO:0007669"/>
    <property type="project" value="Ensembl"/>
</dbReference>
<dbReference type="GO" id="GO:0042734">
    <property type="term" value="C:presynaptic membrane"/>
    <property type="evidence" value="ECO:0007669"/>
    <property type="project" value="Ensembl"/>
</dbReference>
<evidence type="ECO:0000256" key="12">
    <source>
        <dbReference type="ARBA" id="ARBA00022753"/>
    </source>
</evidence>
<keyword evidence="42" id="KW-1185">Reference proteome</keyword>
<evidence type="ECO:0000256" key="13">
    <source>
        <dbReference type="ARBA" id="ARBA00022801"/>
    </source>
</evidence>
<dbReference type="GO" id="GO:0045211">
    <property type="term" value="C:postsynaptic membrane"/>
    <property type="evidence" value="ECO:0007669"/>
    <property type="project" value="Ensembl"/>
</dbReference>
<evidence type="ECO:0000256" key="5">
    <source>
        <dbReference type="ARBA" id="ARBA00004642"/>
    </source>
</evidence>
<evidence type="ECO:0000256" key="15">
    <source>
        <dbReference type="ARBA" id="ARBA00022963"/>
    </source>
</evidence>
<dbReference type="GO" id="GO:0008270">
    <property type="term" value="F:zinc ion binding"/>
    <property type="evidence" value="ECO:0007669"/>
    <property type="project" value="Ensembl"/>
</dbReference>
<comment type="catalytic activity">
    <reaction evidence="36">
        <text>N-butanoyl-1-hexadecanoyl-2-(9Z,12Z-octadecadienoyl)-sn-glycero-3-phosphoethanolamine + H2O = N-butanoyl ethanolamine + 1-hexadecanoyl-2-(9Z,12Z-octadecadienoyl)-sn-glycero-3-phosphate + H(+)</text>
        <dbReference type="Rhea" id="RHEA:45620"/>
        <dbReference type="ChEBI" id="CHEBI:15377"/>
        <dbReference type="ChEBI" id="CHEBI:15378"/>
        <dbReference type="ChEBI" id="CHEBI:72860"/>
        <dbReference type="ChEBI" id="CHEBI:85298"/>
        <dbReference type="ChEBI" id="CHEBI:85304"/>
    </reaction>
    <physiologicalReaction direction="left-to-right" evidence="36">
        <dbReference type="Rhea" id="RHEA:45621"/>
    </physiologicalReaction>
</comment>
<evidence type="ECO:0000256" key="37">
    <source>
        <dbReference type="ARBA" id="ARBA00049023"/>
    </source>
</evidence>
<evidence type="ECO:0000256" key="1">
    <source>
        <dbReference type="ARBA" id="ARBA00001947"/>
    </source>
</evidence>
<dbReference type="GO" id="GO:0090336">
    <property type="term" value="P:positive regulation of brown fat cell differentiation"/>
    <property type="evidence" value="ECO:0007669"/>
    <property type="project" value="Ensembl"/>
</dbReference>
<evidence type="ECO:0000256" key="21">
    <source>
        <dbReference type="ARBA" id="ARBA00023264"/>
    </source>
</evidence>
<comment type="catalytic activity">
    <reaction evidence="37">
        <text>1-O-(1Z-octadecenoyl)-2-(9Z-octadecenoyl)-sn-glycero-3-phospho-N-hexadecanoyl-ethanolamine + H2O = 1-O-(1Z-octadecenoyl)-2-(9Z-octadecenoyl)-sn-glycero-3-phosphate + N-hexadecanoylethanolamine + H(+)</text>
        <dbReference type="Rhea" id="RHEA:56464"/>
        <dbReference type="ChEBI" id="CHEBI:15377"/>
        <dbReference type="ChEBI" id="CHEBI:15378"/>
        <dbReference type="ChEBI" id="CHEBI:71464"/>
        <dbReference type="ChEBI" id="CHEBI:138663"/>
        <dbReference type="ChEBI" id="CHEBI:140452"/>
    </reaction>
    <physiologicalReaction direction="left-to-right" evidence="37">
        <dbReference type="Rhea" id="RHEA:56465"/>
    </physiologicalReaction>
</comment>
<dbReference type="GO" id="GO:0098686">
    <property type="term" value="C:hippocampal mossy fiber to CA3 synapse"/>
    <property type="evidence" value="ECO:0007669"/>
    <property type="project" value="Ensembl"/>
</dbReference>
<comment type="catalytic activity">
    <reaction evidence="32">
        <text>N-decanoyl-1-hexadecanoyl-2-(9Z,12Z-octadecadienoyl)-sn-glycero-3-phosphoethanolamine + H2O = N-decanoyl ethanolamine + 1-hexadecanoyl-2-(9Z,12Z-octadecadienoyl)-sn-glycero-3-phosphate + H(+)</text>
        <dbReference type="Rhea" id="RHEA:45608"/>
        <dbReference type="ChEBI" id="CHEBI:15377"/>
        <dbReference type="ChEBI" id="CHEBI:15378"/>
        <dbReference type="ChEBI" id="CHEBI:72860"/>
        <dbReference type="ChEBI" id="CHEBI:85295"/>
        <dbReference type="ChEBI" id="CHEBI:85301"/>
    </reaction>
    <physiologicalReaction direction="left-to-right" evidence="32">
        <dbReference type="Rhea" id="RHEA:45609"/>
    </physiologicalReaction>
</comment>
<dbReference type="EC" id="3.1.4.54" evidence="8"/>
<feature type="compositionally biased region" description="Polar residues" evidence="39">
    <location>
        <begin position="106"/>
        <end position="116"/>
    </location>
</feature>
<comment type="subcellular location">
    <subcellularLocation>
        <location evidence="2">Early endosome membrane</location>
        <topology evidence="2">Peripheral membrane protein</topology>
    </subcellularLocation>
    <subcellularLocation>
        <location evidence="4">Golgi apparatus membrane</location>
        <topology evidence="4">Peripheral membrane protein</topology>
    </subcellularLocation>
    <subcellularLocation>
        <location evidence="3">Nucleus envelope</location>
    </subcellularLocation>
    <subcellularLocation>
        <location evidence="5">Nucleus</location>
        <location evidence="5">Nucleoplasm</location>
    </subcellularLocation>
</comment>
<comment type="subunit">
    <text evidence="7">Homodimer. Bile acids promote the assembly of inactive monomers into an active dimer and enable catalysis.</text>
</comment>
<evidence type="ECO:0000256" key="2">
    <source>
        <dbReference type="ARBA" id="ARBA00004220"/>
    </source>
</evidence>
<name>A0A8I5NND6_PAPAN</name>
<comment type="catalytic activity">
    <reaction evidence="35">
        <text>N-(5Z,8Z,11Z,14Z-eicosatetraenoyl)-1,2-diacyl-sn-glycero-3-phosphoethanolamine + H2O = N-(5Z,8Z,11Z,14Z-eicosatetraenoyl)-ethanolamine + a 1,2-diacyl-sn-glycero-3-phosphate + H(+)</text>
        <dbReference type="Rhea" id="RHEA:56548"/>
        <dbReference type="ChEBI" id="CHEBI:2700"/>
        <dbReference type="ChEBI" id="CHEBI:15377"/>
        <dbReference type="ChEBI" id="CHEBI:15378"/>
        <dbReference type="ChEBI" id="CHEBI:58608"/>
        <dbReference type="ChEBI" id="CHEBI:140532"/>
    </reaction>
    <physiologicalReaction direction="left-to-right" evidence="35">
        <dbReference type="Rhea" id="RHEA:56549"/>
    </physiologicalReaction>
</comment>
<keyword evidence="16" id="KW-0007">Acetylation</keyword>
<keyword evidence="12" id="KW-0967">Endosome</keyword>
<evidence type="ECO:0000256" key="30">
    <source>
        <dbReference type="ARBA" id="ARBA00048025"/>
    </source>
</evidence>
<comment type="catalytic activity">
    <reaction evidence="26">
        <text>N-hexadecanoyl-1,2-di-(9Z-octadecenoyl)-sn-glycero-3-phosphoethanolamine + H2O = N-hexadecanoylethanolamine + 1,2-di-(9Z-octadecenoyl)-sn-glycero-3-phosphate + H(+)</text>
        <dbReference type="Rhea" id="RHEA:45540"/>
        <dbReference type="ChEBI" id="CHEBI:15377"/>
        <dbReference type="ChEBI" id="CHEBI:15378"/>
        <dbReference type="ChEBI" id="CHEBI:71464"/>
        <dbReference type="ChEBI" id="CHEBI:74546"/>
        <dbReference type="ChEBI" id="CHEBI:78097"/>
    </reaction>
    <physiologicalReaction direction="left-to-right" evidence="26">
        <dbReference type="Rhea" id="RHEA:45541"/>
    </physiologicalReaction>
</comment>
<comment type="catalytic activity">
    <reaction evidence="38">
        <text>N-octanoyl-1-hexadecanoyl-2-(9Z,12Z-octadecadienoyl)-sn-glycero-3-phosphoethanolamine + H2O = N-octanoyl ethanolamine + 1-hexadecanoyl-2-(9Z,12Z-octadecadienoyl)-sn-glycero-3-phosphate + H(+)</text>
        <dbReference type="Rhea" id="RHEA:45612"/>
        <dbReference type="ChEBI" id="CHEBI:15377"/>
        <dbReference type="ChEBI" id="CHEBI:15378"/>
        <dbReference type="ChEBI" id="CHEBI:72860"/>
        <dbReference type="ChEBI" id="CHEBI:85296"/>
        <dbReference type="ChEBI" id="CHEBI:85302"/>
    </reaction>
    <physiologicalReaction direction="left-to-right" evidence="38">
        <dbReference type="Rhea" id="RHEA:45613"/>
    </physiologicalReaction>
</comment>
<evidence type="ECO:0000256" key="31">
    <source>
        <dbReference type="ARBA" id="ARBA00048295"/>
    </source>
</evidence>
<dbReference type="GO" id="GO:0070291">
    <property type="term" value="P:N-acylethanolamine metabolic process"/>
    <property type="evidence" value="ECO:0007669"/>
    <property type="project" value="Ensembl"/>
</dbReference>
<dbReference type="PANTHER" id="PTHR15032">
    <property type="entry name" value="N-ACYL-PHOSPHATIDYLETHANOLAMINE-HYDROLYZING PHOSPHOLIPASE D"/>
    <property type="match status" value="1"/>
</dbReference>
<keyword evidence="21" id="KW-1208">Phospholipid metabolism</keyword>
<evidence type="ECO:0000256" key="27">
    <source>
        <dbReference type="ARBA" id="ARBA00047528"/>
    </source>
</evidence>
<evidence type="ECO:0000259" key="40">
    <source>
        <dbReference type="Pfam" id="PF12706"/>
    </source>
</evidence>
<dbReference type="GO" id="GO:0070290">
    <property type="term" value="F:N-acylphosphatidylethanolamine-specific phospholipase D activity"/>
    <property type="evidence" value="ECO:0007669"/>
    <property type="project" value="UniProtKB-EC"/>
</dbReference>
<evidence type="ECO:0000256" key="26">
    <source>
        <dbReference type="ARBA" id="ARBA00047474"/>
    </source>
</evidence>
<dbReference type="Gene3D" id="3.60.15.10">
    <property type="entry name" value="Ribonuclease Z/Hydroxyacylglutathione hydrolase-like"/>
    <property type="match status" value="1"/>
</dbReference>
<organism evidence="41 42">
    <name type="scientific">Papio anubis</name>
    <name type="common">Olive baboon</name>
    <dbReference type="NCBI Taxonomy" id="9555"/>
    <lineage>
        <taxon>Eukaryota</taxon>
        <taxon>Metazoa</taxon>
        <taxon>Chordata</taxon>
        <taxon>Craniata</taxon>
        <taxon>Vertebrata</taxon>
        <taxon>Euteleostomi</taxon>
        <taxon>Mammalia</taxon>
        <taxon>Eutheria</taxon>
        <taxon>Euarchontoglires</taxon>
        <taxon>Primates</taxon>
        <taxon>Haplorrhini</taxon>
        <taxon>Catarrhini</taxon>
        <taxon>Cercopithecidae</taxon>
        <taxon>Cercopithecinae</taxon>
        <taxon>Papio</taxon>
    </lineage>
</organism>
<evidence type="ECO:0000256" key="34">
    <source>
        <dbReference type="ARBA" id="ARBA00048630"/>
    </source>
</evidence>
<evidence type="ECO:0000256" key="9">
    <source>
        <dbReference type="ARBA" id="ARBA00016017"/>
    </source>
</evidence>
<comment type="catalytic activity">
    <reaction evidence="30">
        <text>N-(5Z,8Z,11Z,14Z-eicosatetraenoyl)-1,2-di-(9Z-octadecenoyl)-sn-glycero-3-phosphoethanolamine + H2O = N-(5Z,8Z,11Z,14Z-eicosatetraenoyl)-ethanolamine + 1,2-di-(9Z-octadecenoyl)-sn-glycero-3-phosphate + H(+)</text>
        <dbReference type="Rhea" id="RHEA:45528"/>
        <dbReference type="ChEBI" id="CHEBI:2700"/>
        <dbReference type="ChEBI" id="CHEBI:15377"/>
        <dbReference type="ChEBI" id="CHEBI:15378"/>
        <dbReference type="ChEBI" id="CHEBI:74546"/>
        <dbReference type="ChEBI" id="CHEBI:85277"/>
    </reaction>
    <physiologicalReaction direction="left-to-right" evidence="30">
        <dbReference type="Rhea" id="RHEA:45529"/>
    </physiologicalReaction>
</comment>
<evidence type="ECO:0000256" key="33">
    <source>
        <dbReference type="ARBA" id="ARBA00048593"/>
    </source>
</evidence>
<comment type="catalytic activity">
    <reaction evidence="29">
        <text>N-dodecanoyl-1,2-di-(9Z-octadecenoyl)-sn-glycero-3-phosphoethanolamine + H2O = N-dodecanoylethanolamine + 1,2-di-(9Z-octadecenoyl)-sn-glycero-3-phosphate + H(+)</text>
        <dbReference type="Rhea" id="RHEA:45556"/>
        <dbReference type="ChEBI" id="CHEBI:15377"/>
        <dbReference type="ChEBI" id="CHEBI:15378"/>
        <dbReference type="ChEBI" id="CHEBI:74546"/>
        <dbReference type="ChEBI" id="CHEBI:85263"/>
        <dbReference type="ChEBI" id="CHEBI:85294"/>
    </reaction>
    <physiologicalReaction direction="left-to-right" evidence="29">
        <dbReference type="Rhea" id="RHEA:45557"/>
    </physiologicalReaction>
</comment>
<evidence type="ECO:0000256" key="19">
    <source>
        <dbReference type="ARBA" id="ARBA00023136"/>
    </source>
</evidence>
<dbReference type="AlphaFoldDB" id="A0A8I5NND6"/>
<evidence type="ECO:0000256" key="14">
    <source>
        <dbReference type="ARBA" id="ARBA00022833"/>
    </source>
</evidence>
<reference evidence="41" key="3">
    <citation type="submission" date="2025-09" db="UniProtKB">
        <authorList>
            <consortium name="Ensembl"/>
        </authorList>
    </citation>
    <scope>IDENTIFICATION</scope>
</reference>
<comment type="catalytic activity">
    <reaction evidence="34">
        <text>N,1,2-tri-(9Z-octadecenoyl)-sn-glycero-3-phosphoethanolamine + H2O = N-(9Z-octadecenoyl) ethanolamine + 1,2-di-(9Z-octadecenoyl)-sn-glycero-3-phosphate + H(+)</text>
        <dbReference type="Rhea" id="RHEA:45532"/>
        <dbReference type="ChEBI" id="CHEBI:15377"/>
        <dbReference type="ChEBI" id="CHEBI:15378"/>
        <dbReference type="ChEBI" id="CHEBI:71466"/>
        <dbReference type="ChEBI" id="CHEBI:74546"/>
        <dbReference type="ChEBI" id="CHEBI:85291"/>
    </reaction>
    <physiologicalReaction direction="left-to-right" evidence="34">
        <dbReference type="Rhea" id="RHEA:45533"/>
    </physiologicalReaction>
</comment>
<dbReference type="GO" id="GO:0001659">
    <property type="term" value="P:temperature homeostasis"/>
    <property type="evidence" value="ECO:0007669"/>
    <property type="project" value="Ensembl"/>
</dbReference>
<comment type="similarity">
    <text evidence="6">Belongs to the NAPE-PLD family.</text>
</comment>
<evidence type="ECO:0000256" key="25">
    <source>
        <dbReference type="ARBA" id="ARBA00047456"/>
    </source>
</evidence>
<dbReference type="InterPro" id="IPR001279">
    <property type="entry name" value="Metallo-B-lactamas"/>
</dbReference>
<dbReference type="InterPro" id="IPR036866">
    <property type="entry name" value="RibonucZ/Hydroxyglut_hydro"/>
</dbReference>
<comment type="function">
    <text evidence="22">D-type phospholipase that hydrolyzes N-acyl-phosphatidylethanolamines (NAPEs) to produce bioactive N-acylethanolamines/fatty acid ethanolamides (NAEs/FAEs) and phosphatidic acid. Cleaves the terminal phosphodiester bond of diacyl- and alkenylacyl-NAPEs, primarily playing a role in the generation of long-chain saturated and monounsaturated NAEs in the brain. May control NAPE homeostasis in dopaminergic neuron membranes and regulate neuron survival, partly through RAC1 activation. As a regulator of lipid metabolism in the adipose tissue, mediates the crosstalk between adipocytes, gut microbiota and immune cells to control body temperature and weight. In particular, regulates energy homeostasis by promoting cold-induced brown or beige adipocyte differentiation program to generate heat from fatty acids and glucose. Has limited D-type phospholipase activity toward N-acyl lyso-NAPEs.</text>
</comment>
<dbReference type="GO" id="GO:0030868">
    <property type="term" value="C:smooth endoplasmic reticulum membrane"/>
    <property type="evidence" value="ECO:0007669"/>
    <property type="project" value="Ensembl"/>
</dbReference>
<dbReference type="GO" id="GO:0070292">
    <property type="term" value="P:N-acylphosphatidylethanolamine metabolic process"/>
    <property type="evidence" value="ECO:0007669"/>
    <property type="project" value="Ensembl"/>
</dbReference>
<sequence length="494" mass="56476">MREAAAGPAVRFEGHNKGVTRRRLAPRMARRRALKRCLQLLAPSAEPARRAGGRKNTATSRRGPSRYAGKLCKGTLWPEAEEQRRRARPAIPIASSSPKDMDENESNQSLMTSSQYPKEAVRKRQNSARNSRGSDSSRFSRKSFKLDYRLEEDVTKSKKGKDGRFVNPWPTWKNLSIPNVLRWLIMEKDHSGVPSSKEELDKELPVLKPYFITNPEEAGVREAGLRVTWLGHATVMVEMDELIFLTDPIFSSRASPSQYMGPKRFRRSPCTISELPPIDAVLISHNHYDHLDYNSVIALNERFGNELRWFVPLGLLDWMQKCGCENVIELDWWEENCVPGHDKVTFVFTPSQHWCKRTLMDDNKVLWGSWSVLGPWNRFFFAGDTGYCPAFEEIGKRFGPFDLAAIPIGAYEPRWFMKYQHVDPEEAVRIHIDVQTKKSMAIHWGTFALANEVSLIVIKITVCLTNDRIQASLFPSFQTQDSGIRYCILITVTA</sequence>
<keyword evidence="20" id="KW-0539">Nucleus</keyword>
<feature type="domain" description="Metallo-beta-lactamase" evidence="40">
    <location>
        <begin position="244"/>
        <end position="444"/>
    </location>
</feature>
<evidence type="ECO:0000256" key="3">
    <source>
        <dbReference type="ARBA" id="ARBA00004259"/>
    </source>
</evidence>
<dbReference type="SUPFAM" id="SSF56281">
    <property type="entry name" value="Metallo-hydrolase/oxidoreductase"/>
    <property type="match status" value="1"/>
</dbReference>
<evidence type="ECO:0000256" key="11">
    <source>
        <dbReference type="ARBA" id="ARBA00022723"/>
    </source>
</evidence>
<reference evidence="41 42" key="1">
    <citation type="submission" date="2012-03" db="EMBL/GenBank/DDBJ databases">
        <title>Whole Genome Assembly of Papio anubis.</title>
        <authorList>
            <person name="Liu Y.L."/>
            <person name="Abraham K.A."/>
            <person name="Akbar H.A."/>
            <person name="Ali S.A."/>
            <person name="Anosike U.A."/>
            <person name="Aqrawi P.A."/>
            <person name="Arias F.A."/>
            <person name="Attaway T.A."/>
            <person name="Awwad R.A."/>
            <person name="Babu C.B."/>
            <person name="Bandaranaike D.B."/>
            <person name="Battles P.B."/>
            <person name="Bell A.B."/>
            <person name="Beltran B.B."/>
            <person name="Berhane-Mersha D.B."/>
            <person name="Bess C.B."/>
            <person name="Bickham C.B."/>
            <person name="Bolden T.B."/>
            <person name="Carter K.C."/>
            <person name="Chau D.C."/>
            <person name="Chavez A.C."/>
            <person name="Clerc-Blankenburg K.C."/>
            <person name="Coyle M.C."/>
            <person name="Dao M.D."/>
            <person name="Davila M.L.D."/>
            <person name="Davy-Carroll L.D."/>
            <person name="Denson S.D."/>
            <person name="Dinh H.D."/>
            <person name="Fernandez S.F."/>
            <person name="Fernando P.F."/>
            <person name="Forbes L.F."/>
            <person name="Francis C.F."/>
            <person name="Francisco L.F."/>
            <person name="Fu Q.F."/>
            <person name="Garcia-Iii R.G."/>
            <person name="Garrett T.G."/>
            <person name="Gross S.G."/>
            <person name="Gubbala S.G."/>
            <person name="Hirani K.H."/>
            <person name="Hogues M.H."/>
            <person name="Hollins B.H."/>
            <person name="Jackson L.J."/>
            <person name="Javaid M.J."/>
            <person name="Jhangiani S.J."/>
            <person name="Johnson A.J."/>
            <person name="Johnson B.J."/>
            <person name="Jones J.J."/>
            <person name="Joshi V.J."/>
            <person name="Kalu J.K."/>
            <person name="Khan N.K."/>
            <person name="Korchina V.K."/>
            <person name="Kovar C.K."/>
            <person name="Lago L.L."/>
            <person name="Lara F.L."/>
            <person name="Le T.-K.L."/>
            <person name="Lee S.L."/>
            <person name="Legall-Iii F.L."/>
            <person name="Lemon S.L."/>
            <person name="Liu J.L."/>
            <person name="Liu Y.-S.L."/>
            <person name="Liyanage D.L."/>
            <person name="Lopez J.L."/>
            <person name="Lorensuhewa L.L."/>
            <person name="Mata R.M."/>
            <person name="Mathew T.M."/>
            <person name="Mercado C.M."/>
            <person name="Mercado I.M."/>
            <person name="Morales K.M."/>
            <person name="Morgan M.M."/>
            <person name="Munidasa M.M."/>
            <person name="Ngo D.N."/>
            <person name="Nguyen L.N."/>
            <person name="Nguyen T.N."/>
            <person name="Nguyen N.N."/>
            <person name="Obregon M.O."/>
            <person name="Okwuonu G.O."/>
            <person name="Ongeri F.O."/>
            <person name="Onwere C.O."/>
            <person name="Osifeso I.O."/>
            <person name="Parra A.P."/>
            <person name="Patil S.P."/>
            <person name="Perez A.P."/>
            <person name="Perez Y.P."/>
            <person name="Pham C.P."/>
            <person name="Pu L.-L.P."/>
            <person name="Puazo M.P."/>
            <person name="Quiroz J.Q."/>
            <person name="Rouhana J.R."/>
            <person name="Ruiz M.R."/>
            <person name="Ruiz S.-J.R."/>
            <person name="Saada N.S."/>
            <person name="Santibanez J.S."/>
            <person name="Scheel M.S."/>
            <person name="Schneider B.S."/>
            <person name="Simmons D.S."/>
            <person name="Sisson I.S."/>
            <person name="Tang L.-Y.T."/>
            <person name="Thornton R.T."/>
            <person name="Tisius J.T."/>
            <person name="Toledanes G.T."/>
            <person name="Trejos Z.T."/>
            <person name="Usmani K.U."/>
            <person name="Varghese R.V."/>
            <person name="Vattathil S.V."/>
            <person name="Vee V.V."/>
            <person name="Walker D.W."/>
            <person name="Weissenberger G.W."/>
            <person name="White C.W."/>
            <person name="Williams A.W."/>
            <person name="Woodworth J.W."/>
            <person name="Wright R.W."/>
            <person name="Zhu Y.Z."/>
            <person name="Han Y.H."/>
            <person name="Newsham I.N."/>
            <person name="Nazareth L.N."/>
            <person name="Worley K.W."/>
            <person name="Muzny D.M."/>
            <person name="Rogers J.R."/>
            <person name="Gibbs R.G."/>
        </authorList>
    </citation>
    <scope>NUCLEOTIDE SEQUENCE [LARGE SCALE GENOMIC DNA]</scope>
</reference>
<comment type="catalytic activity">
    <reaction evidence="31">
        <text>N,1-dihexadecanoyl-2-(9Z,12Z-octadecadienoyl)-sn-glycero-3-phosphoethanolamine + H2O = 1-hexadecanoyl-2-(9Z,12Z-octadecadienoyl)-sn-glycero-3-phosphate + N-hexadecanoylethanolamine + H(+)</text>
        <dbReference type="Rhea" id="RHEA:45596"/>
        <dbReference type="ChEBI" id="CHEBI:15377"/>
        <dbReference type="ChEBI" id="CHEBI:15378"/>
        <dbReference type="ChEBI" id="CHEBI:71464"/>
        <dbReference type="ChEBI" id="CHEBI:72860"/>
        <dbReference type="ChEBI" id="CHEBI:85334"/>
    </reaction>
    <physiologicalReaction direction="left-to-right" evidence="31">
        <dbReference type="Rhea" id="RHEA:45597"/>
    </physiologicalReaction>
</comment>
<gene>
    <name evidence="41" type="primary">NAPEPLD</name>
</gene>
<evidence type="ECO:0000256" key="36">
    <source>
        <dbReference type="ARBA" id="ARBA00048938"/>
    </source>
</evidence>
<comment type="catalytic activity">
    <reaction evidence="24">
        <text>N-octadecanoyl-1,2-di-(9Z-octadecenoyl)-sn-glycero-3-phosphoethanolamine + H2O = N-octadecanoyl ethanolamine + 1,2-di-(9Z-octadecenoyl)-sn-glycero-3-phosphate + H(+)</text>
        <dbReference type="Rhea" id="RHEA:45536"/>
        <dbReference type="ChEBI" id="CHEBI:15377"/>
        <dbReference type="ChEBI" id="CHEBI:15378"/>
        <dbReference type="ChEBI" id="CHEBI:74546"/>
        <dbReference type="ChEBI" id="CHEBI:85292"/>
        <dbReference type="ChEBI" id="CHEBI:85299"/>
    </reaction>
    <physiologicalReaction direction="left-to-right" evidence="24">
        <dbReference type="Rhea" id="RHEA:45537"/>
    </physiologicalReaction>
</comment>
<comment type="catalytic activity">
    <reaction evidence="28">
        <text>N-tetradecanoyl-1,2-di-(9Z-octadecenoyl)-sn-glycero-3-phosphoethanolamine + H2O = N-tetradecanoylethanolamine + 1,2-di-(9Z-octadecenoyl)-sn-glycero-3-phosphate + H(+)</text>
        <dbReference type="Rhea" id="RHEA:45552"/>
        <dbReference type="ChEBI" id="CHEBI:15377"/>
        <dbReference type="ChEBI" id="CHEBI:15378"/>
        <dbReference type="ChEBI" id="CHEBI:74546"/>
        <dbReference type="ChEBI" id="CHEBI:85262"/>
        <dbReference type="ChEBI" id="CHEBI:85293"/>
    </reaction>
    <physiologicalReaction direction="left-to-right" evidence="28">
        <dbReference type="Rhea" id="RHEA:45553"/>
    </physiologicalReaction>
</comment>
<evidence type="ECO:0000256" key="10">
    <source>
        <dbReference type="ARBA" id="ARBA00022668"/>
    </source>
</evidence>
<dbReference type="GO" id="GO:0005654">
    <property type="term" value="C:nucleoplasm"/>
    <property type="evidence" value="ECO:0007669"/>
    <property type="project" value="UniProtKB-SubCell"/>
</dbReference>